<name>A0ABW2C405_9PSEU</name>
<accession>A0ABW2C405</accession>
<organism evidence="1 2">
    <name type="scientific">Haloechinothrix salitolerans</name>
    <dbReference type="NCBI Taxonomy" id="926830"/>
    <lineage>
        <taxon>Bacteria</taxon>
        <taxon>Bacillati</taxon>
        <taxon>Actinomycetota</taxon>
        <taxon>Actinomycetes</taxon>
        <taxon>Pseudonocardiales</taxon>
        <taxon>Pseudonocardiaceae</taxon>
        <taxon>Haloechinothrix</taxon>
    </lineage>
</organism>
<evidence type="ECO:0000313" key="1">
    <source>
        <dbReference type="EMBL" id="MFC6869070.1"/>
    </source>
</evidence>
<comment type="caution">
    <text evidence="1">The sequence shown here is derived from an EMBL/GenBank/DDBJ whole genome shotgun (WGS) entry which is preliminary data.</text>
</comment>
<evidence type="ECO:0000313" key="2">
    <source>
        <dbReference type="Proteomes" id="UP001596337"/>
    </source>
</evidence>
<keyword evidence="2" id="KW-1185">Reference proteome</keyword>
<reference evidence="2" key="1">
    <citation type="journal article" date="2019" name="Int. J. Syst. Evol. Microbiol.">
        <title>The Global Catalogue of Microorganisms (GCM) 10K type strain sequencing project: providing services to taxonomists for standard genome sequencing and annotation.</title>
        <authorList>
            <consortium name="The Broad Institute Genomics Platform"/>
            <consortium name="The Broad Institute Genome Sequencing Center for Infectious Disease"/>
            <person name="Wu L."/>
            <person name="Ma J."/>
        </authorList>
    </citation>
    <scope>NUCLEOTIDE SEQUENCE [LARGE SCALE GENOMIC DNA]</scope>
    <source>
        <strain evidence="2">KCTC 32255</strain>
    </source>
</reference>
<protein>
    <submittedName>
        <fullName evidence="1">Uncharacterized protein</fullName>
    </submittedName>
</protein>
<proteinExistence type="predicted"/>
<sequence length="99" mass="10902">MPILATYSTGVALTLHSVERAIAFPCFACQQQREATIVALHRGHLVCPRCHPQLVIDVGRADGVALRWRQGCHLAPVFRDFPLYDTADSSSTLTQVTAR</sequence>
<dbReference type="EMBL" id="JBHSXX010000001">
    <property type="protein sequence ID" value="MFC6869070.1"/>
    <property type="molecule type" value="Genomic_DNA"/>
</dbReference>
<dbReference type="Proteomes" id="UP001596337">
    <property type="component" value="Unassembled WGS sequence"/>
</dbReference>
<dbReference type="RefSeq" id="WP_390221073.1">
    <property type="nucleotide sequence ID" value="NZ_JBHSXX010000001.1"/>
</dbReference>
<gene>
    <name evidence="1" type="ORF">ACFQGD_18150</name>
</gene>